<evidence type="ECO:0000313" key="3">
    <source>
        <dbReference type="Proteomes" id="UP000825729"/>
    </source>
</evidence>
<proteinExistence type="predicted"/>
<organism evidence="2 3">
    <name type="scientific">Aristolochia fimbriata</name>
    <name type="common">White veined hardy Dutchman's pipe vine</name>
    <dbReference type="NCBI Taxonomy" id="158543"/>
    <lineage>
        <taxon>Eukaryota</taxon>
        <taxon>Viridiplantae</taxon>
        <taxon>Streptophyta</taxon>
        <taxon>Embryophyta</taxon>
        <taxon>Tracheophyta</taxon>
        <taxon>Spermatophyta</taxon>
        <taxon>Magnoliopsida</taxon>
        <taxon>Magnoliidae</taxon>
        <taxon>Piperales</taxon>
        <taxon>Aristolochiaceae</taxon>
        <taxon>Aristolochia</taxon>
    </lineage>
</organism>
<gene>
    <name evidence="2" type="ORF">H6P81_013889</name>
</gene>
<dbReference type="Proteomes" id="UP000825729">
    <property type="component" value="Unassembled WGS sequence"/>
</dbReference>
<feature type="region of interest" description="Disordered" evidence="1">
    <location>
        <begin position="407"/>
        <end position="431"/>
    </location>
</feature>
<keyword evidence="3" id="KW-1185">Reference proteome</keyword>
<reference evidence="2 3" key="1">
    <citation type="submission" date="2021-07" db="EMBL/GenBank/DDBJ databases">
        <title>The Aristolochia fimbriata genome: insights into angiosperm evolution, floral development and chemical biosynthesis.</title>
        <authorList>
            <person name="Jiao Y."/>
        </authorList>
    </citation>
    <scope>NUCLEOTIDE SEQUENCE [LARGE SCALE GENOMIC DNA]</scope>
    <source>
        <strain evidence="2">IBCAS-2021</strain>
        <tissue evidence="2">Leaf</tissue>
    </source>
</reference>
<accession>A0AAV7EIT2</accession>
<name>A0AAV7EIT2_ARIFI</name>
<evidence type="ECO:0000313" key="2">
    <source>
        <dbReference type="EMBL" id="KAG9447761.1"/>
    </source>
</evidence>
<dbReference type="AlphaFoldDB" id="A0AAV7EIT2"/>
<sequence>MICPAPAAVTSKPGLEQSAAPWPWGRQCLRWITPPPMLPPNANPFQISDFLSLFCSSLHTSDASLKEARMGVAVEPLPSPPATSSPKLLGRIKRPRRFRGPVQTHWKMSRLIKCYARIETAIHFRPKWAARQSCGESALWSYEERARRIELRRKPWEAEKGVAIPEELKVGFSLFDGARRWYIDVESLKGELAVKITSKSSTQRSYVRNPLCEVESVRSNFSQLTKLSTLGNTKLSHNKRIVVGIFEEDGKPLWRFVEKRGTTTVGTVDIPKFASAGKGWKWIDESLSEIHGRTFESDATTVPQQKKRASSHTQTNMYTYREALLTDKQRTATKEPLISVGLIQGRPTIFRAIGSLAGDVTEIDIDAMQGVGLDCARVKIQAFPTFAGRMSVTLKVGEFQYMALLEDEHKQREDPRVEGKEKGRSKVKEKK</sequence>
<protein>
    <submittedName>
        <fullName evidence="2">Uncharacterized protein</fullName>
    </submittedName>
</protein>
<evidence type="ECO:0000256" key="1">
    <source>
        <dbReference type="SAM" id="MobiDB-lite"/>
    </source>
</evidence>
<dbReference type="EMBL" id="JAINDJ010000005">
    <property type="protein sequence ID" value="KAG9447761.1"/>
    <property type="molecule type" value="Genomic_DNA"/>
</dbReference>
<comment type="caution">
    <text evidence="2">The sequence shown here is derived from an EMBL/GenBank/DDBJ whole genome shotgun (WGS) entry which is preliminary data.</text>
</comment>